<dbReference type="InterPro" id="IPR011009">
    <property type="entry name" value="Kinase-like_dom_sf"/>
</dbReference>
<dbReference type="Gene3D" id="3.30.200.20">
    <property type="entry name" value="Phosphorylase Kinase, domain 1"/>
    <property type="match status" value="1"/>
</dbReference>
<feature type="compositionally biased region" description="Polar residues" evidence="2">
    <location>
        <begin position="20"/>
        <end position="30"/>
    </location>
</feature>
<dbReference type="SUPFAM" id="SSF56112">
    <property type="entry name" value="Protein kinase-like (PK-like)"/>
    <property type="match status" value="1"/>
</dbReference>
<evidence type="ECO:0000313" key="5">
    <source>
        <dbReference type="Proteomes" id="UP000265618"/>
    </source>
</evidence>
<evidence type="ECO:0000259" key="3">
    <source>
        <dbReference type="PROSITE" id="PS50011"/>
    </source>
</evidence>
<dbReference type="GO" id="GO:0005524">
    <property type="term" value="F:ATP binding"/>
    <property type="evidence" value="ECO:0007669"/>
    <property type="project" value="UniProtKB-UniRule"/>
</dbReference>
<proteinExistence type="predicted"/>
<dbReference type="Proteomes" id="UP000265618">
    <property type="component" value="Unassembled WGS sequence"/>
</dbReference>
<organism evidence="4 5">
    <name type="scientific">Kipferlia bialata</name>
    <dbReference type="NCBI Taxonomy" id="797122"/>
    <lineage>
        <taxon>Eukaryota</taxon>
        <taxon>Metamonada</taxon>
        <taxon>Carpediemonas-like organisms</taxon>
        <taxon>Kipferlia</taxon>
    </lineage>
</organism>
<feature type="domain" description="Protein kinase" evidence="3">
    <location>
        <begin position="43"/>
        <end position="110"/>
    </location>
</feature>
<dbReference type="InterPro" id="IPR017441">
    <property type="entry name" value="Protein_kinase_ATP_BS"/>
</dbReference>
<feature type="compositionally biased region" description="Polar residues" evidence="2">
    <location>
        <begin position="1"/>
        <end position="11"/>
    </location>
</feature>
<feature type="binding site" evidence="1">
    <location>
        <position position="71"/>
    </location>
    <ligand>
        <name>ATP</name>
        <dbReference type="ChEBI" id="CHEBI:30616"/>
    </ligand>
</feature>
<dbReference type="EMBL" id="BDIP01005121">
    <property type="protein sequence ID" value="GIQ89510.1"/>
    <property type="molecule type" value="Genomic_DNA"/>
</dbReference>
<dbReference type="GO" id="GO:0004672">
    <property type="term" value="F:protein kinase activity"/>
    <property type="evidence" value="ECO:0007669"/>
    <property type="project" value="InterPro"/>
</dbReference>
<dbReference type="PROSITE" id="PS50011">
    <property type="entry name" value="PROTEIN_KINASE_DOM"/>
    <property type="match status" value="1"/>
</dbReference>
<evidence type="ECO:0000256" key="1">
    <source>
        <dbReference type="PROSITE-ProRule" id="PRU10141"/>
    </source>
</evidence>
<keyword evidence="1" id="KW-0547">Nucleotide-binding</keyword>
<dbReference type="PROSITE" id="PS00107">
    <property type="entry name" value="PROTEIN_KINASE_ATP"/>
    <property type="match status" value="1"/>
</dbReference>
<dbReference type="InterPro" id="IPR000719">
    <property type="entry name" value="Prot_kinase_dom"/>
</dbReference>
<comment type="caution">
    <text evidence="4">The sequence shown here is derived from an EMBL/GenBank/DDBJ whole genome shotgun (WGS) entry which is preliminary data.</text>
</comment>
<accession>A0A9K3D6W2</accession>
<keyword evidence="5" id="KW-1185">Reference proteome</keyword>
<reference evidence="4 5" key="1">
    <citation type="journal article" date="2018" name="PLoS ONE">
        <title>The draft genome of Kipferlia bialata reveals reductive genome evolution in fornicate parasites.</title>
        <authorList>
            <person name="Tanifuji G."/>
            <person name="Takabayashi S."/>
            <person name="Kume K."/>
            <person name="Takagi M."/>
            <person name="Nakayama T."/>
            <person name="Kamikawa R."/>
            <person name="Inagaki Y."/>
            <person name="Hashimoto T."/>
        </authorList>
    </citation>
    <scope>NUCLEOTIDE SEQUENCE [LARGE SCALE GENOMIC DNA]</scope>
    <source>
        <strain evidence="4">NY0173</strain>
    </source>
</reference>
<name>A0A9K3D6W2_9EUKA</name>
<feature type="non-terminal residue" evidence="4">
    <location>
        <position position="110"/>
    </location>
</feature>
<keyword evidence="1" id="KW-0067">ATP-binding</keyword>
<protein>
    <recommendedName>
        <fullName evidence="3">Protein kinase domain-containing protein</fullName>
    </recommendedName>
</protein>
<sequence length="110" mass="12518">MSRRPQLSSADHMNDGDHGSQLSMAEQDQATAAEFSEIPADRYRVAQHIGKGAFSKVLLAYTPMGHRRAVKRIRLTAKPHQLLKEIEFLRRLEGKESVVQIKEFRLLSYA</sequence>
<gene>
    <name evidence="4" type="ORF">KIPB_012002</name>
</gene>
<dbReference type="OrthoDB" id="10020333at2759"/>
<dbReference type="AlphaFoldDB" id="A0A9K3D6W2"/>
<feature type="region of interest" description="Disordered" evidence="2">
    <location>
        <begin position="1"/>
        <end position="31"/>
    </location>
</feature>
<evidence type="ECO:0000313" key="4">
    <source>
        <dbReference type="EMBL" id="GIQ89510.1"/>
    </source>
</evidence>
<evidence type="ECO:0000256" key="2">
    <source>
        <dbReference type="SAM" id="MobiDB-lite"/>
    </source>
</evidence>